<evidence type="ECO:0000313" key="1">
    <source>
        <dbReference type="EMBL" id="CNU16225.1"/>
    </source>
</evidence>
<proteinExistence type="predicted"/>
<dbReference type="EMBL" id="CQPA01000013">
    <property type="protein sequence ID" value="CNU16225.1"/>
    <property type="molecule type" value="Genomic_DNA"/>
</dbReference>
<sequence>MRNIDDDFPVFQNPIHDRHRIQIELGSANV</sequence>
<dbReference type="Proteomes" id="UP000041314">
    <property type="component" value="Unassembled WGS sequence"/>
</dbReference>
<dbReference type="AlphaFoldDB" id="A0A655CJE2"/>
<name>A0A655CJE2_SALET</name>
<gene>
    <name evidence="1" type="ORF">ERS008198_02068</name>
</gene>
<protein>
    <submittedName>
        <fullName evidence="1">Uncharacterized protein</fullName>
    </submittedName>
</protein>
<organism evidence="1 2">
    <name type="scientific">Salmonella enterica subsp. enterica serovar Bovismorbificans</name>
    <dbReference type="NCBI Taxonomy" id="58097"/>
    <lineage>
        <taxon>Bacteria</taxon>
        <taxon>Pseudomonadati</taxon>
        <taxon>Pseudomonadota</taxon>
        <taxon>Gammaproteobacteria</taxon>
        <taxon>Enterobacterales</taxon>
        <taxon>Enterobacteriaceae</taxon>
        <taxon>Salmonella</taxon>
    </lineage>
</organism>
<reference evidence="1 2" key="1">
    <citation type="submission" date="2015-03" db="EMBL/GenBank/DDBJ databases">
        <authorList>
            <consortium name="Pathogen Informatics"/>
        </authorList>
    </citation>
    <scope>NUCLEOTIDE SEQUENCE [LARGE SCALE GENOMIC DNA]</scope>
    <source>
        <strain evidence="1 2">A1104</strain>
    </source>
</reference>
<evidence type="ECO:0000313" key="2">
    <source>
        <dbReference type="Proteomes" id="UP000041314"/>
    </source>
</evidence>
<accession>A0A655CJE2</accession>